<keyword evidence="1" id="KW-0472">Membrane</keyword>
<protein>
    <recommendedName>
        <fullName evidence="2">BPP domain-containing protein</fullName>
    </recommendedName>
</protein>
<reference evidence="3 4" key="1">
    <citation type="journal article" date="2016" name="Nat. Commun.">
        <title>Thousands of microbial genomes shed light on interconnected biogeochemical processes in an aquifer system.</title>
        <authorList>
            <person name="Anantharaman K."/>
            <person name="Brown C.T."/>
            <person name="Hug L.A."/>
            <person name="Sharon I."/>
            <person name="Castelle C.J."/>
            <person name="Probst A.J."/>
            <person name="Thomas B.C."/>
            <person name="Singh A."/>
            <person name="Wilkins M.J."/>
            <person name="Karaoz U."/>
            <person name="Brodie E.L."/>
            <person name="Williams K.H."/>
            <person name="Hubbard S.S."/>
            <person name="Banfield J.F."/>
        </authorList>
    </citation>
    <scope>NUCLEOTIDE SEQUENCE [LARGE SCALE GENOMIC DNA]</scope>
</reference>
<proteinExistence type="predicted"/>
<keyword evidence="1" id="KW-0812">Transmembrane</keyword>
<comment type="caution">
    <text evidence="3">The sequence shown here is derived from an EMBL/GenBank/DDBJ whole genome shotgun (WGS) entry which is preliminary data.</text>
</comment>
<evidence type="ECO:0000313" key="4">
    <source>
        <dbReference type="Proteomes" id="UP000176445"/>
    </source>
</evidence>
<accession>A0A1F6CNL3</accession>
<dbReference type="PROSITE" id="PS51662">
    <property type="entry name" value="BP_PHYTASE"/>
    <property type="match status" value="1"/>
</dbReference>
<dbReference type="InterPro" id="IPR011044">
    <property type="entry name" value="Quino_amine_DH_bsu"/>
</dbReference>
<evidence type="ECO:0000256" key="1">
    <source>
        <dbReference type="SAM" id="Phobius"/>
    </source>
</evidence>
<sequence>MRRTIFLGMICGVCTLLIGASVWFFFFRQEQKTIFVPRAGEFAPFHTATVSPALRVDGSGTNIDAVAFWEAPTPEEATLFVSGKGNDVIEQWRYPFSGVELPPLHLAWRPNGLRVDHVGKKLLVGNSEDATVEIFSLPDLVHTQTIGREIIASGETDVDVLYRDDGTAWIFATEDDAVRAFDGASGEQRLHFMPDVDSIEEIVVDGFHRAIYVPEESGIASKKHPRGAVLTYDFDGMPKTINGRTAFGTDGVFSGDEEGIALYTCPADGTADDGRGFLIVVDQAGADTSFEFFDRTTWAHLGTLTIAGVTGTDGIAITQKPLPNFPRGIFAVTDNNKSVALVDMEMILEKTGLWCSGA</sequence>
<organism evidence="3 4">
    <name type="scientific">Candidatus Kaiserbacteria bacterium RIFCSPHIGHO2_01_FULL_54_36b</name>
    <dbReference type="NCBI Taxonomy" id="1798483"/>
    <lineage>
        <taxon>Bacteria</taxon>
        <taxon>Candidatus Kaiseribacteriota</taxon>
    </lineage>
</organism>
<feature type="transmembrane region" description="Helical" evidence="1">
    <location>
        <begin position="6"/>
        <end position="27"/>
    </location>
</feature>
<evidence type="ECO:0000313" key="3">
    <source>
        <dbReference type="EMBL" id="OGG50650.1"/>
    </source>
</evidence>
<dbReference type="Gene3D" id="2.120.10.30">
    <property type="entry name" value="TolB, C-terminal domain"/>
    <property type="match status" value="1"/>
</dbReference>
<dbReference type="SUPFAM" id="SSF50969">
    <property type="entry name" value="YVTN repeat-like/Quinoprotein amine dehydrogenase"/>
    <property type="match status" value="1"/>
</dbReference>
<dbReference type="InterPro" id="IPR011042">
    <property type="entry name" value="6-blade_b-propeller_TolB-like"/>
</dbReference>
<dbReference type="GO" id="GO:0016158">
    <property type="term" value="F:inositol hexakisphosphate 3-phosphatase activity"/>
    <property type="evidence" value="ECO:0007669"/>
    <property type="project" value="InterPro"/>
</dbReference>
<name>A0A1F6CNL3_9BACT</name>
<dbReference type="InterPro" id="IPR003431">
    <property type="entry name" value="B-propeller_Phytase"/>
</dbReference>
<gene>
    <name evidence="3" type="ORF">A2704_06855</name>
</gene>
<dbReference type="EMBL" id="MFKW01000045">
    <property type="protein sequence ID" value="OGG50650.1"/>
    <property type="molecule type" value="Genomic_DNA"/>
</dbReference>
<feature type="domain" description="BPP" evidence="2">
    <location>
        <begin position="40"/>
        <end position="351"/>
    </location>
</feature>
<dbReference type="AlphaFoldDB" id="A0A1F6CNL3"/>
<evidence type="ECO:0000259" key="2">
    <source>
        <dbReference type="PROSITE" id="PS51662"/>
    </source>
</evidence>
<keyword evidence="1" id="KW-1133">Transmembrane helix</keyword>
<dbReference type="Proteomes" id="UP000176445">
    <property type="component" value="Unassembled WGS sequence"/>
</dbReference>